<accession>A0A1D9DZA1</accession>
<name>A0A1D9DZA1_9MICO</name>
<dbReference type="STRING" id="535712.A4Z71_03920"/>
<evidence type="ECO:0000313" key="1">
    <source>
        <dbReference type="EMBL" id="AOY56126.1"/>
    </source>
</evidence>
<dbReference type="OrthoDB" id="3268659at2"/>
<gene>
    <name evidence="1" type="ORF">A4Z71_03920</name>
</gene>
<proteinExistence type="predicted"/>
<sequence length="69" mass="7854">MAQDPRNALSQLMAALERHLEAVSSKRNDDDATVEQAYYQLEDAFLNYEEALGEKYGEYLPIALAEDEE</sequence>
<keyword evidence="2" id="KW-1185">Reference proteome</keyword>
<evidence type="ECO:0000313" key="2">
    <source>
        <dbReference type="Proteomes" id="UP000243784"/>
    </source>
</evidence>
<dbReference type="RefSeq" id="WP_070954636.1">
    <property type="nucleotide sequence ID" value="NZ_CP015208.1"/>
</dbReference>
<dbReference type="AlphaFoldDB" id="A0A1D9DZA1"/>
<evidence type="ECO:0008006" key="3">
    <source>
        <dbReference type="Google" id="ProtNLM"/>
    </source>
</evidence>
<dbReference type="KEGG" id="rpla:A4Z71_03920"/>
<dbReference type="Proteomes" id="UP000243784">
    <property type="component" value="Chromosome"/>
</dbReference>
<dbReference type="EMBL" id="CP015208">
    <property type="protein sequence ID" value="AOY56126.1"/>
    <property type="molecule type" value="Genomic_DNA"/>
</dbReference>
<organism evidence="1 2">
    <name type="scientific">Candidatus Rhodoluna planktonica</name>
    <dbReference type="NCBI Taxonomy" id="535712"/>
    <lineage>
        <taxon>Bacteria</taxon>
        <taxon>Bacillati</taxon>
        <taxon>Actinomycetota</taxon>
        <taxon>Actinomycetes</taxon>
        <taxon>Micrococcales</taxon>
        <taxon>Microbacteriaceae</taxon>
        <taxon>Luna cluster</taxon>
        <taxon>Luna-1 subcluster</taxon>
        <taxon>Rhodoluna</taxon>
    </lineage>
</organism>
<protein>
    <recommendedName>
        <fullName evidence="3">Primosomal protein</fullName>
    </recommendedName>
</protein>
<reference evidence="1 2" key="1">
    <citation type="journal article" date="2016" name="Biochim. Biophys. Acta">
        <title>Photochemical characterization of actinorhodopsin and its functional existence in the natural host.</title>
        <authorList>
            <person name="Nakamura S."/>
            <person name="Kikukawa T."/>
            <person name="Tamogami J."/>
            <person name="Kamiya M."/>
            <person name="Aizawa T."/>
            <person name="Hahn M.W."/>
            <person name="Ihara K."/>
            <person name="Kamo N."/>
            <person name="Demura M."/>
        </authorList>
    </citation>
    <scope>NUCLEOTIDE SEQUENCE [LARGE SCALE GENOMIC DNA]</scope>
    <source>
        <strain evidence="1 2">MWH-Dar1</strain>
    </source>
</reference>